<evidence type="ECO:0000256" key="4">
    <source>
        <dbReference type="ARBA" id="ARBA00022448"/>
    </source>
</evidence>
<protein>
    <recommendedName>
        <fullName evidence="3">Conserved oligomeric Golgi complex subunit 1</fullName>
    </recommendedName>
</protein>
<dbReference type="PANTHER" id="PTHR31658:SF0">
    <property type="entry name" value="CONSERVED OLIGOMERIC GOLGI COMPLEX SUBUNIT 1"/>
    <property type="match status" value="1"/>
</dbReference>
<dbReference type="InterPro" id="IPR033370">
    <property type="entry name" value="COG1"/>
</dbReference>
<evidence type="ECO:0000256" key="3">
    <source>
        <dbReference type="ARBA" id="ARBA00020978"/>
    </source>
</evidence>
<dbReference type="Pfam" id="PF08700">
    <property type="entry name" value="VPS51_Exo84_N"/>
    <property type="match status" value="1"/>
</dbReference>
<dbReference type="EMBL" id="FUEG01000006">
    <property type="protein sequence ID" value="SJL06196.1"/>
    <property type="molecule type" value="Genomic_DNA"/>
</dbReference>
<feature type="compositionally biased region" description="Polar residues" evidence="8">
    <location>
        <begin position="282"/>
        <end position="298"/>
    </location>
</feature>
<dbReference type="GO" id="GO:0015031">
    <property type="term" value="P:protein transport"/>
    <property type="evidence" value="ECO:0007669"/>
    <property type="project" value="UniProtKB-KW"/>
</dbReference>
<evidence type="ECO:0000256" key="1">
    <source>
        <dbReference type="ARBA" id="ARBA00004395"/>
    </source>
</evidence>
<sequence length="1210" mass="134521">MSRRPSIPSASSSSTSVANGHAHNAIPPSISRGGSSRSSKKLSLSKLPPADELDPDELFTKCTISEVVFVRQQLRADADAKQEELRLMVGERYRDLLQASSSIVSIARSSKRVIEALDETKSAILAQEEPPLPRKASVNGTQDTHLYTLQLLSAHIKLLLDAPEHLWRLIERKKYFTAAWLLLLSRVVHRALIQHDQQEEDTWTSQGLDALDQFPLIQRQWDAVSQFRSQIVHKATMSLREYNTPSFDTCATLLTLHLLDSRPLTETLSAFLEQRSKSLHTAVSWGQSKSSTSPSSDRANGHAPEKNTASPKHTLKQIKDAAQVALDTVALTVKTARDIFEDRDSEKSMVASVMERLQSDSALPPTQNALPAELQLTTQALLMTLPSSTHFMLLPQNLKSYKPYVDLDSSSSRVPPSHLIQKIDDWFKKSAQILQGALDRWFLDVSSVKDVWSIRSTVRKWIYSSSGLKEQEMEDTNLILDGVCRRRIAEIWKTSLISAQASFGASLSEAVLSFSGNADVRIDNLFQTPPLPTASSLGPIDASFQKYKSTLRKQLLGRTTLLDDLLRILENCARSIQHDLSQVLTGDNSNALVTRLRNEYQPQAAILCSGVVDALNSASESITDRSHITGLVFVGQLADELATYSNFVTDVSADVGVEKDFREKAKLCRDGIVDRWRSYTISNILSTSRHRAHFPALPSFPVSTVPSPDLMGALLSLTHAMQELGISRDLRRQSNLVDRTLQTFIEQFLRNRFDAGGIQTLYDLTFLRKLIDIRMGSDWTDVRQLLDQNAVHIREKIPDGQTLPDQGDIERTVSDYIARSQALFGILLRNTPSSLSHSNDKLAALLPFGSPLLDQPFQPAIDVAKPSSRFDDWVSVPTFLPIDDCASHCGELSEPPVKSMSISVKSQKISSVSDASLRQAFIALHIVGGQVGLPIILLTWAFSKSVVRHPTLVNLWITFVVYSISYCILLYSGQVAEATTSPSNMCLVQTAMINGAPPMSAVAGLLVIWQTFQEPSFSTNTTKWPNSVKIFLVLPYLVFLIFALTAGILGTLHPERIYNLNGLYCSLHSANFSRYVVPAFCVTVMSMMVVLEAILVVRYYRMWAHTSRVFPLASRRTSPSLLLRVLLFDVYSFVVFSVAVFFLSDFQTHWPYMVQASVPLTAVAIFGSQADLFRAWCFWRPANTSAQNLLNSGSSTLHLTRIHSCNSSVP</sequence>
<dbReference type="AlphaFoldDB" id="A0A284RBR2"/>
<evidence type="ECO:0000256" key="5">
    <source>
        <dbReference type="ARBA" id="ARBA00022927"/>
    </source>
</evidence>
<dbReference type="OMA" id="WRSYTIS"/>
<keyword evidence="6" id="KW-0333">Golgi apparatus</keyword>
<reference evidence="11" key="1">
    <citation type="journal article" date="2017" name="Nat. Ecol. Evol.">
        <title>Genome expansion and lineage-specific genetic innovations in the forest pathogenic fungi Armillaria.</title>
        <authorList>
            <person name="Sipos G."/>
            <person name="Prasanna A.N."/>
            <person name="Walter M.C."/>
            <person name="O'Connor E."/>
            <person name="Balint B."/>
            <person name="Krizsan K."/>
            <person name="Kiss B."/>
            <person name="Hess J."/>
            <person name="Varga T."/>
            <person name="Slot J."/>
            <person name="Riley R."/>
            <person name="Boka B."/>
            <person name="Rigling D."/>
            <person name="Barry K."/>
            <person name="Lee J."/>
            <person name="Mihaltcheva S."/>
            <person name="LaButti K."/>
            <person name="Lipzen A."/>
            <person name="Waldron R."/>
            <person name="Moloney N.M."/>
            <person name="Sperisen C."/>
            <person name="Kredics L."/>
            <person name="Vagvoelgyi C."/>
            <person name="Patrignani A."/>
            <person name="Fitzpatrick D."/>
            <person name="Nagy I."/>
            <person name="Doyle S."/>
            <person name="Anderson J.B."/>
            <person name="Grigoriev I.V."/>
            <person name="Gueldener U."/>
            <person name="Muensterkoetter M."/>
            <person name="Nagy L.G."/>
        </authorList>
    </citation>
    <scope>NUCLEOTIDE SEQUENCE [LARGE SCALE GENOMIC DNA]</scope>
    <source>
        <strain evidence="11">C18/9</strain>
    </source>
</reference>
<dbReference type="GO" id="GO:0006891">
    <property type="term" value="P:intra-Golgi vesicle-mediated transport"/>
    <property type="evidence" value="ECO:0007669"/>
    <property type="project" value="InterPro"/>
</dbReference>
<feature type="transmembrane region" description="Helical" evidence="9">
    <location>
        <begin position="952"/>
        <end position="971"/>
    </location>
</feature>
<keyword evidence="9" id="KW-1133">Transmembrane helix</keyword>
<organism evidence="10 11">
    <name type="scientific">Armillaria ostoyae</name>
    <name type="common">Armillaria root rot fungus</name>
    <dbReference type="NCBI Taxonomy" id="47428"/>
    <lineage>
        <taxon>Eukaryota</taxon>
        <taxon>Fungi</taxon>
        <taxon>Dikarya</taxon>
        <taxon>Basidiomycota</taxon>
        <taxon>Agaricomycotina</taxon>
        <taxon>Agaricomycetes</taxon>
        <taxon>Agaricomycetidae</taxon>
        <taxon>Agaricales</taxon>
        <taxon>Marasmiineae</taxon>
        <taxon>Physalacriaceae</taxon>
        <taxon>Armillaria</taxon>
    </lineage>
</organism>
<dbReference type="PANTHER" id="PTHR31658">
    <property type="entry name" value="CONSERVED OLIGOMERIC GOLGI COMPLEX SUBUNIT 1"/>
    <property type="match status" value="1"/>
</dbReference>
<dbReference type="STRING" id="47428.A0A284RBR2"/>
<dbReference type="GO" id="GO:0000139">
    <property type="term" value="C:Golgi membrane"/>
    <property type="evidence" value="ECO:0007669"/>
    <property type="project" value="UniProtKB-SubCell"/>
</dbReference>
<keyword evidence="11" id="KW-1185">Reference proteome</keyword>
<evidence type="ECO:0000313" key="10">
    <source>
        <dbReference type="EMBL" id="SJL06196.1"/>
    </source>
</evidence>
<accession>A0A284RBR2</accession>
<evidence type="ECO:0000256" key="7">
    <source>
        <dbReference type="ARBA" id="ARBA00023136"/>
    </source>
</evidence>
<keyword evidence="7 9" id="KW-0472">Membrane</keyword>
<dbReference type="GO" id="GO:0017119">
    <property type="term" value="C:Golgi transport complex"/>
    <property type="evidence" value="ECO:0007669"/>
    <property type="project" value="InterPro"/>
</dbReference>
<keyword evidence="4" id="KW-0813">Transport</keyword>
<proteinExistence type="inferred from homology"/>
<feature type="transmembrane region" description="Helical" evidence="9">
    <location>
        <begin position="991"/>
        <end position="1009"/>
    </location>
</feature>
<comment type="similarity">
    <text evidence="2">Belongs to the COG1 family.</text>
</comment>
<evidence type="ECO:0000256" key="9">
    <source>
        <dbReference type="SAM" id="Phobius"/>
    </source>
</evidence>
<feature type="transmembrane region" description="Helical" evidence="9">
    <location>
        <begin position="1030"/>
        <end position="1052"/>
    </location>
</feature>
<feature type="region of interest" description="Disordered" evidence="8">
    <location>
        <begin position="1"/>
        <end position="50"/>
    </location>
</feature>
<dbReference type="Proteomes" id="UP000219338">
    <property type="component" value="Unassembled WGS sequence"/>
</dbReference>
<feature type="transmembrane region" description="Helical" evidence="9">
    <location>
        <begin position="1072"/>
        <end position="1100"/>
    </location>
</feature>
<comment type="subcellular location">
    <subcellularLocation>
        <location evidence="1">Golgi apparatus membrane</location>
        <topology evidence="1">Peripheral membrane protein</topology>
    </subcellularLocation>
</comment>
<dbReference type="OrthoDB" id="46189at2759"/>
<evidence type="ECO:0000256" key="8">
    <source>
        <dbReference type="SAM" id="MobiDB-lite"/>
    </source>
</evidence>
<feature type="compositionally biased region" description="Low complexity" evidence="8">
    <location>
        <begin position="26"/>
        <end position="48"/>
    </location>
</feature>
<name>A0A284RBR2_ARMOS</name>
<evidence type="ECO:0000256" key="2">
    <source>
        <dbReference type="ARBA" id="ARBA00006653"/>
    </source>
</evidence>
<feature type="compositionally biased region" description="Low complexity" evidence="8">
    <location>
        <begin position="1"/>
        <end position="16"/>
    </location>
</feature>
<keyword evidence="5" id="KW-0653">Protein transport</keyword>
<evidence type="ECO:0000313" key="11">
    <source>
        <dbReference type="Proteomes" id="UP000219338"/>
    </source>
</evidence>
<keyword evidence="9" id="KW-0812">Transmembrane</keyword>
<gene>
    <name evidence="10" type="ORF">ARMOST_09532</name>
</gene>
<feature type="region of interest" description="Disordered" evidence="8">
    <location>
        <begin position="282"/>
        <end position="313"/>
    </location>
</feature>
<evidence type="ECO:0000256" key="6">
    <source>
        <dbReference type="ARBA" id="ARBA00023034"/>
    </source>
</evidence>
<feature type="transmembrane region" description="Helical" evidence="9">
    <location>
        <begin position="1121"/>
        <end position="1143"/>
    </location>
</feature>
<feature type="transmembrane region" description="Helical" evidence="9">
    <location>
        <begin position="920"/>
        <end position="940"/>
    </location>
</feature>